<feature type="non-terminal residue" evidence="1">
    <location>
        <position position="50"/>
    </location>
</feature>
<gene>
    <name evidence="1" type="ORF">RPERSI_LOCUS15870</name>
</gene>
<accession>A0ACA9QVW2</accession>
<proteinExistence type="predicted"/>
<sequence>ITVSLYLNQLADFLCDDDNIINDDHEMLHPPDDSLRHLELKFITENSCII</sequence>
<dbReference type="Proteomes" id="UP000789920">
    <property type="component" value="Unassembled WGS sequence"/>
</dbReference>
<evidence type="ECO:0000313" key="1">
    <source>
        <dbReference type="EMBL" id="CAG8766545.1"/>
    </source>
</evidence>
<organism evidence="1 2">
    <name type="scientific">Racocetra persica</name>
    <dbReference type="NCBI Taxonomy" id="160502"/>
    <lineage>
        <taxon>Eukaryota</taxon>
        <taxon>Fungi</taxon>
        <taxon>Fungi incertae sedis</taxon>
        <taxon>Mucoromycota</taxon>
        <taxon>Glomeromycotina</taxon>
        <taxon>Glomeromycetes</taxon>
        <taxon>Diversisporales</taxon>
        <taxon>Gigasporaceae</taxon>
        <taxon>Racocetra</taxon>
    </lineage>
</organism>
<protein>
    <submittedName>
        <fullName evidence="1">37002_t:CDS:1</fullName>
    </submittedName>
</protein>
<name>A0ACA9QVW2_9GLOM</name>
<reference evidence="1" key="1">
    <citation type="submission" date="2021-06" db="EMBL/GenBank/DDBJ databases">
        <authorList>
            <person name="Kallberg Y."/>
            <person name="Tangrot J."/>
            <person name="Rosling A."/>
        </authorList>
    </citation>
    <scope>NUCLEOTIDE SEQUENCE</scope>
    <source>
        <strain evidence="1">MA461A</strain>
    </source>
</reference>
<evidence type="ECO:0000313" key="2">
    <source>
        <dbReference type="Proteomes" id="UP000789920"/>
    </source>
</evidence>
<dbReference type="EMBL" id="CAJVQC010038590">
    <property type="protein sequence ID" value="CAG8766545.1"/>
    <property type="molecule type" value="Genomic_DNA"/>
</dbReference>
<comment type="caution">
    <text evidence="1">The sequence shown here is derived from an EMBL/GenBank/DDBJ whole genome shotgun (WGS) entry which is preliminary data.</text>
</comment>
<feature type="non-terminal residue" evidence="1">
    <location>
        <position position="1"/>
    </location>
</feature>
<keyword evidence="2" id="KW-1185">Reference proteome</keyword>